<keyword evidence="1" id="KW-0812">Transmembrane</keyword>
<name>A0AAD6R0G1_9ROSI</name>
<proteinExistence type="predicted"/>
<dbReference type="AlphaFoldDB" id="A0AAD6R0G1"/>
<evidence type="ECO:0000256" key="1">
    <source>
        <dbReference type="SAM" id="Phobius"/>
    </source>
</evidence>
<reference evidence="2 3" key="1">
    <citation type="journal article" date="2023" name="Mol. Ecol. Resour.">
        <title>Chromosome-level genome assembly of a triploid poplar Populus alba 'Berolinensis'.</title>
        <authorList>
            <person name="Chen S."/>
            <person name="Yu Y."/>
            <person name="Wang X."/>
            <person name="Wang S."/>
            <person name="Zhang T."/>
            <person name="Zhou Y."/>
            <person name="He R."/>
            <person name="Meng N."/>
            <person name="Wang Y."/>
            <person name="Liu W."/>
            <person name="Liu Z."/>
            <person name="Liu J."/>
            <person name="Guo Q."/>
            <person name="Huang H."/>
            <person name="Sederoff R.R."/>
            <person name="Wang G."/>
            <person name="Qu G."/>
            <person name="Chen S."/>
        </authorList>
    </citation>
    <scope>NUCLEOTIDE SEQUENCE [LARGE SCALE GENOMIC DNA]</scope>
    <source>
        <strain evidence="2">SC-2020</strain>
    </source>
</reference>
<keyword evidence="1" id="KW-1133">Transmembrane helix</keyword>
<gene>
    <name evidence="2" type="ORF">NC653_010681</name>
</gene>
<sequence>MTGQCSLFLFLASLSSLFIFSVLFGLSLSVCPVRPLLPCFSSASCLFFFSGFYKAREHCNHFGGEPRSSMRASEKKIEEPLHRVPRSTVTGLLLKLSWATKKVEHLIQKRRRSYLGVAIFNLASEFLTFNNWVPDLIN</sequence>
<organism evidence="2 3">
    <name type="scientific">Populus alba x Populus x berolinensis</name>
    <dbReference type="NCBI Taxonomy" id="444605"/>
    <lineage>
        <taxon>Eukaryota</taxon>
        <taxon>Viridiplantae</taxon>
        <taxon>Streptophyta</taxon>
        <taxon>Embryophyta</taxon>
        <taxon>Tracheophyta</taxon>
        <taxon>Spermatophyta</taxon>
        <taxon>Magnoliopsida</taxon>
        <taxon>eudicotyledons</taxon>
        <taxon>Gunneridae</taxon>
        <taxon>Pentapetalae</taxon>
        <taxon>rosids</taxon>
        <taxon>fabids</taxon>
        <taxon>Malpighiales</taxon>
        <taxon>Salicaceae</taxon>
        <taxon>Saliceae</taxon>
        <taxon>Populus</taxon>
    </lineage>
</organism>
<evidence type="ECO:0000313" key="2">
    <source>
        <dbReference type="EMBL" id="KAJ6999996.1"/>
    </source>
</evidence>
<comment type="caution">
    <text evidence="2">The sequence shown here is derived from an EMBL/GenBank/DDBJ whole genome shotgun (WGS) entry which is preliminary data.</text>
</comment>
<feature type="transmembrane region" description="Helical" evidence="1">
    <location>
        <begin position="7"/>
        <end position="29"/>
    </location>
</feature>
<keyword evidence="3" id="KW-1185">Reference proteome</keyword>
<protein>
    <submittedName>
        <fullName evidence="2">Uncharacterized protein</fullName>
    </submittedName>
</protein>
<dbReference type="EMBL" id="JAQIZT010000004">
    <property type="protein sequence ID" value="KAJ6999996.1"/>
    <property type="molecule type" value="Genomic_DNA"/>
</dbReference>
<evidence type="ECO:0000313" key="3">
    <source>
        <dbReference type="Proteomes" id="UP001164929"/>
    </source>
</evidence>
<dbReference type="Proteomes" id="UP001164929">
    <property type="component" value="Chromosome 4"/>
</dbReference>
<accession>A0AAD6R0G1</accession>
<keyword evidence="1" id="KW-0472">Membrane</keyword>